<organism evidence="1">
    <name type="scientific">Terrestrivirus sp</name>
    <dbReference type="NCBI Taxonomy" id="2487775"/>
    <lineage>
        <taxon>Viruses</taxon>
        <taxon>Varidnaviria</taxon>
        <taxon>Bamfordvirae</taxon>
        <taxon>Nucleocytoviricota</taxon>
        <taxon>Megaviricetes</taxon>
        <taxon>Imitervirales</taxon>
        <taxon>Mimiviridae</taxon>
        <taxon>Klosneuvirinae</taxon>
    </lineage>
</organism>
<proteinExistence type="predicted"/>
<feature type="non-terminal residue" evidence="1">
    <location>
        <position position="113"/>
    </location>
</feature>
<name>A0A3G4ZP10_9VIRU</name>
<dbReference type="InterPro" id="IPR008914">
    <property type="entry name" value="PEBP"/>
</dbReference>
<dbReference type="Gene3D" id="3.90.280.10">
    <property type="entry name" value="PEBP-like"/>
    <property type="match status" value="1"/>
</dbReference>
<sequence length="113" mass="13343">MNTSNLYYNKYRKYKIKYLDISLRDISDRDKKQMFSQTGGIKDSRLTLQSSVIKDNEKINDKYTGYYDNIEPDIEWNDVPSSTKELFLLCYDPNAIKTTWIHWIVSGIDPTTN</sequence>
<dbReference type="InterPro" id="IPR036610">
    <property type="entry name" value="PEBP-like_sf"/>
</dbReference>
<reference evidence="1" key="1">
    <citation type="submission" date="2018-10" db="EMBL/GenBank/DDBJ databases">
        <title>Hidden diversity of soil giant viruses.</title>
        <authorList>
            <person name="Schulz F."/>
            <person name="Alteio L."/>
            <person name="Goudeau D."/>
            <person name="Ryan E.M."/>
            <person name="Malmstrom R.R."/>
            <person name="Blanchard J."/>
            <person name="Woyke T."/>
        </authorList>
    </citation>
    <scope>NUCLEOTIDE SEQUENCE</scope>
    <source>
        <strain evidence="1">TEV1</strain>
    </source>
</reference>
<dbReference type="Pfam" id="PF01161">
    <property type="entry name" value="PBP"/>
    <property type="match status" value="1"/>
</dbReference>
<dbReference type="SUPFAM" id="SSF49777">
    <property type="entry name" value="PEBP-like"/>
    <property type="match status" value="1"/>
</dbReference>
<gene>
    <name evidence="1" type="ORF">Terrestrivirus10_1</name>
</gene>
<evidence type="ECO:0000313" key="1">
    <source>
        <dbReference type="EMBL" id="AYV76617.1"/>
    </source>
</evidence>
<protein>
    <submittedName>
        <fullName evidence="1">YbhB/YbcL family Raf kinase inhibitor-like protein</fullName>
    </submittedName>
</protein>
<accession>A0A3G4ZP10</accession>
<dbReference type="EMBL" id="MK071988">
    <property type="protein sequence ID" value="AYV76617.1"/>
    <property type="molecule type" value="Genomic_DNA"/>
</dbReference>